<proteinExistence type="predicted"/>
<organism evidence="2 3">
    <name type="scientific">Araneus ventricosus</name>
    <name type="common">Orbweaver spider</name>
    <name type="synonym">Epeira ventricosa</name>
    <dbReference type="NCBI Taxonomy" id="182803"/>
    <lineage>
        <taxon>Eukaryota</taxon>
        <taxon>Metazoa</taxon>
        <taxon>Ecdysozoa</taxon>
        <taxon>Arthropoda</taxon>
        <taxon>Chelicerata</taxon>
        <taxon>Arachnida</taxon>
        <taxon>Araneae</taxon>
        <taxon>Araneomorphae</taxon>
        <taxon>Entelegynae</taxon>
        <taxon>Araneoidea</taxon>
        <taxon>Araneidae</taxon>
        <taxon>Araneus</taxon>
    </lineage>
</organism>
<gene>
    <name evidence="2" type="ORF">AVEN_189995_1</name>
</gene>
<evidence type="ECO:0000313" key="3">
    <source>
        <dbReference type="Proteomes" id="UP000499080"/>
    </source>
</evidence>
<name>A0A4Y2VVD0_ARAVE</name>
<dbReference type="Proteomes" id="UP000499080">
    <property type="component" value="Unassembled WGS sequence"/>
</dbReference>
<dbReference type="PANTHER" id="PTHR11161">
    <property type="entry name" value="O-ACYLTRANSFERASE"/>
    <property type="match status" value="1"/>
</dbReference>
<evidence type="ECO:0000313" key="2">
    <source>
        <dbReference type="EMBL" id="GBO28672.1"/>
    </source>
</evidence>
<feature type="transmembrane region" description="Helical" evidence="1">
    <location>
        <begin position="61"/>
        <end position="81"/>
    </location>
</feature>
<sequence length="122" mass="13286">MLLGYFMARNPSLKFSKVQVVFGWIAAMFLMVGVQLIAFAGRDGRDPDPILAAVYAATHRTGFSLGLCWTILACTHGYGGVLGKLFMWKGSVFIEQTCFDLPHNLSSLLSVVIGGHLSLFSL</sequence>
<accession>A0A4Y2VVD0</accession>
<comment type="caution">
    <text evidence="2">The sequence shown here is derived from an EMBL/GenBank/DDBJ whole genome shotgun (WGS) entry which is preliminary data.</text>
</comment>
<dbReference type="InterPro" id="IPR052728">
    <property type="entry name" value="O2_lipid_transport_reg"/>
</dbReference>
<keyword evidence="1" id="KW-1133">Transmembrane helix</keyword>
<feature type="transmembrane region" description="Helical" evidence="1">
    <location>
        <begin position="21"/>
        <end position="41"/>
    </location>
</feature>
<dbReference type="PANTHER" id="PTHR11161:SF0">
    <property type="entry name" value="O-ACYLTRANSFERASE LIKE PROTEIN"/>
    <property type="match status" value="1"/>
</dbReference>
<dbReference type="EMBL" id="BGPR01051767">
    <property type="protein sequence ID" value="GBO28672.1"/>
    <property type="molecule type" value="Genomic_DNA"/>
</dbReference>
<keyword evidence="3" id="KW-1185">Reference proteome</keyword>
<dbReference type="OrthoDB" id="6433895at2759"/>
<keyword evidence="1" id="KW-0812">Transmembrane</keyword>
<keyword evidence="1" id="KW-0472">Membrane</keyword>
<protein>
    <submittedName>
        <fullName evidence="2">Uncharacterized protein</fullName>
    </submittedName>
</protein>
<dbReference type="AlphaFoldDB" id="A0A4Y2VVD0"/>
<evidence type="ECO:0000256" key="1">
    <source>
        <dbReference type="SAM" id="Phobius"/>
    </source>
</evidence>
<reference evidence="2 3" key="1">
    <citation type="journal article" date="2019" name="Sci. Rep.">
        <title>Orb-weaving spider Araneus ventricosus genome elucidates the spidroin gene catalogue.</title>
        <authorList>
            <person name="Kono N."/>
            <person name="Nakamura H."/>
            <person name="Ohtoshi R."/>
            <person name="Moran D.A.P."/>
            <person name="Shinohara A."/>
            <person name="Yoshida Y."/>
            <person name="Fujiwara M."/>
            <person name="Mori M."/>
            <person name="Tomita M."/>
            <person name="Arakawa K."/>
        </authorList>
    </citation>
    <scope>NUCLEOTIDE SEQUENCE [LARGE SCALE GENOMIC DNA]</scope>
</reference>